<feature type="domain" description="PAS" evidence="5">
    <location>
        <begin position="310"/>
        <end position="356"/>
    </location>
</feature>
<dbReference type="Pfam" id="PF13426">
    <property type="entry name" value="PAS_9"/>
    <property type="match status" value="3"/>
</dbReference>
<dbReference type="SUPFAM" id="SSF53850">
    <property type="entry name" value="Periplasmic binding protein-like II"/>
    <property type="match status" value="1"/>
</dbReference>
<dbReference type="RefSeq" id="WP_103975671.1">
    <property type="nucleotide sequence ID" value="NZ_PGFZ01000017.1"/>
</dbReference>
<dbReference type="SMART" id="SM00052">
    <property type="entry name" value="EAL"/>
    <property type="match status" value="1"/>
</dbReference>
<reference evidence="9 10" key="1">
    <citation type="submission" date="2017-11" db="EMBL/GenBank/DDBJ databases">
        <title>Draft Genome Sequence of Methylobacter psychrotolerans Sph1T, an Obligate Methanotroph from Low-Temperature Environments.</title>
        <authorList>
            <person name="Oshkin I.Y."/>
            <person name="Miroshnikov K."/>
            <person name="Belova S.E."/>
            <person name="Korzhenkov A."/>
            <person name="Toshchakov S.V."/>
            <person name="Dedysh S.N."/>
        </authorList>
    </citation>
    <scope>NUCLEOTIDE SEQUENCE [LARGE SCALE GENOMIC DNA]</scope>
    <source>
        <strain evidence="9 10">Sph1</strain>
    </source>
</reference>
<evidence type="ECO:0000256" key="4">
    <source>
        <dbReference type="ARBA" id="ARBA00051114"/>
    </source>
</evidence>
<dbReference type="InterPro" id="IPR000014">
    <property type="entry name" value="PAS"/>
</dbReference>
<dbReference type="InterPro" id="IPR029016">
    <property type="entry name" value="GAF-like_dom_sf"/>
</dbReference>
<feature type="domain" description="PAC" evidence="6">
    <location>
        <begin position="383"/>
        <end position="435"/>
    </location>
</feature>
<keyword evidence="3" id="KW-0973">c-di-GMP</keyword>
<gene>
    <name evidence="9" type="ORF">AADEFJLK_04212</name>
</gene>
<dbReference type="InterPro" id="IPR043128">
    <property type="entry name" value="Rev_trsase/Diguanyl_cyclase"/>
</dbReference>
<dbReference type="FunFam" id="3.30.70.270:FF:000001">
    <property type="entry name" value="Diguanylate cyclase domain protein"/>
    <property type="match status" value="1"/>
</dbReference>
<dbReference type="Proteomes" id="UP000237423">
    <property type="component" value="Unassembled WGS sequence"/>
</dbReference>
<dbReference type="InterPro" id="IPR003018">
    <property type="entry name" value="GAF"/>
</dbReference>
<dbReference type="FunFam" id="3.20.20.450:FF:000001">
    <property type="entry name" value="Cyclic di-GMP phosphodiesterase yahA"/>
    <property type="match status" value="1"/>
</dbReference>
<dbReference type="Gene3D" id="3.30.450.40">
    <property type="match status" value="1"/>
</dbReference>
<evidence type="ECO:0000256" key="3">
    <source>
        <dbReference type="ARBA" id="ARBA00022636"/>
    </source>
</evidence>
<dbReference type="EC" id="3.1.4.52" evidence="2"/>
<proteinExistence type="predicted"/>
<dbReference type="PROSITE" id="PS50113">
    <property type="entry name" value="PAC"/>
    <property type="match status" value="2"/>
</dbReference>
<dbReference type="CDD" id="cd01949">
    <property type="entry name" value="GGDEF"/>
    <property type="match status" value="1"/>
</dbReference>
<dbReference type="SUPFAM" id="SSF141868">
    <property type="entry name" value="EAL domain-like"/>
    <property type="match status" value="1"/>
</dbReference>
<feature type="domain" description="PAS" evidence="5">
    <location>
        <begin position="555"/>
        <end position="597"/>
    </location>
</feature>
<dbReference type="Pfam" id="PF00563">
    <property type="entry name" value="EAL"/>
    <property type="match status" value="1"/>
</dbReference>
<dbReference type="EMBL" id="PGFZ01000017">
    <property type="protein sequence ID" value="POZ50004.1"/>
    <property type="molecule type" value="Genomic_DNA"/>
</dbReference>
<evidence type="ECO:0000259" key="5">
    <source>
        <dbReference type="PROSITE" id="PS50112"/>
    </source>
</evidence>
<dbReference type="PANTHER" id="PTHR44757:SF2">
    <property type="entry name" value="BIOFILM ARCHITECTURE MAINTENANCE PROTEIN MBAA"/>
    <property type="match status" value="1"/>
</dbReference>
<dbReference type="Gene3D" id="3.40.190.10">
    <property type="entry name" value="Periplasmic binding protein-like II"/>
    <property type="match status" value="2"/>
</dbReference>
<dbReference type="PANTHER" id="PTHR44757">
    <property type="entry name" value="DIGUANYLATE CYCLASE DGCP"/>
    <property type="match status" value="1"/>
</dbReference>
<protein>
    <recommendedName>
        <fullName evidence="2">cyclic-guanylate-specific phosphodiesterase</fullName>
        <ecNumber evidence="2">3.1.4.52</ecNumber>
    </recommendedName>
</protein>
<dbReference type="InterPro" id="IPR029787">
    <property type="entry name" value="Nucleotide_cyclase"/>
</dbReference>
<name>A0A2S5CGT7_9GAMM</name>
<dbReference type="SMART" id="SM00062">
    <property type="entry name" value="PBPb"/>
    <property type="match status" value="1"/>
</dbReference>
<dbReference type="SUPFAM" id="SSF55785">
    <property type="entry name" value="PYP-like sensor domain (PAS domain)"/>
    <property type="match status" value="4"/>
</dbReference>
<sequence>MRIDRLLAAFIIVFLLFFTGAVLASPSVNQTATVLSLLSAIQTQEDTLIVGSEQDYPPFAIGMTDATADGFTVDLWKAVAAETGLKYTIRVRPFHELLQEFKDGKVDVLINLAQSEERHQFADFTIPHVIIHGAIFVRKGDSQIRSEDDFAGKSIIVLKADLAHDYAVSKGWEKQLVLVNTPEQGLRLLASGKHDVLLLSKLAGMQTLRELEITTIRALDIKAGFTQKFSFAVHKGNADLLAKINEGLALTKPSGTFDTLYEKWFQPYEEKPASFLQVFWYFAPIILIILGLAGHEFYRRRIEQKRAAAQQALSARVFKEAREAIMITDANGTIIDVNPSFCNTTGYSRTEVIGQNPRLLNSGKHGPEFFTAMWTDLKGHGYWQSEMWNRKKNGEFYYEHLTISSLHDENGKIIHYVGFSSDISERKQAEESLQMMRFGVDHAGDSIFWISREGRILYANQAACEERGYSSEELLDMCIFDLDPDYPPEVWEPHFEDLKRRGTITLNTRHRIKDGVIYPIEVNANYVHIGGHEFNFCFVRNITARILMAEELKNREAKFRSIIEISPVPMALNDDQQQITYVNPAFTQTFGYRLEDIPTLTDWWPKAYPNADYREQVKATWQAALEQAQREQKPCPPGEFTICTQAGEFKTAIVNAAMIAGSTEHLIVFVDITERKKADDYEQFRNTILEQLATNKPLFNILEALVLGVEQINPTMTCSILLLDDEGKYFLESVAPNLPDFYSQAINGIEIGIGVGSCGTAAFTGKPIIVEDIATHPYWAPYKELAAKAGLRACWSQPILSSLNKVLGTFAIYHHETITPTSPDIYLIEQSAKLASIAIERRQNDMDLRIAATAFDSQEGIIVTDANCTILRVNGAFTAISGYTAEDVVGQNMSILQSGQAATEFYQTIWQSLSLSGSWEGEVWNRRKNGEIYPEHLIITAVKDQNGIIANYVATLTDITLRKEAVDKIEQLAFYDPLTGLPNRRLLQDRLPLAFAASHRSGRQGALLFIDMDNFKTLNDTLGHDMGDLLLQQVSQRLKSCVREGDTVARFGGDEFVVLLEDLSGQTLDTATQAEIVGNNIIAVLNQPYQLDAHEHHSTPSIGVTLFNGQEQSSEELLKQADIAMYQAKTSGRNALCFFDPQMQAIITAHVALEEDLRLALKEEQFILYYQPQVRHTGEIIGAEVLIRWQHPRRGLVSPAEFIPLAEETRLILSIGEWVLKKACAQLKLWEAHTHTRHLQLAVNVSASQFHQSDFVGQVQQILQVNAINPTQLKLELTESLVLDDIDDTILKMNALRKIGVRFSMDDFGTGYSSLSSLKKLPLDQLKIDRGFVRDISIDQDNTVIVETIIAMANKLNMQVIAEGVETEGQRAFLEQHNCLLFQGYLFGKPVPVEQFEALLKQIPH</sequence>
<dbReference type="InterPro" id="IPR000160">
    <property type="entry name" value="GGDEF_dom"/>
</dbReference>
<organism evidence="9 10">
    <name type="scientific">Methylovulum psychrotolerans</name>
    <dbReference type="NCBI Taxonomy" id="1704499"/>
    <lineage>
        <taxon>Bacteria</taxon>
        <taxon>Pseudomonadati</taxon>
        <taxon>Pseudomonadota</taxon>
        <taxon>Gammaproteobacteria</taxon>
        <taxon>Methylococcales</taxon>
        <taxon>Methylococcaceae</taxon>
        <taxon>Methylovulum</taxon>
    </lineage>
</organism>
<dbReference type="Pfam" id="PF13185">
    <property type="entry name" value="GAF_2"/>
    <property type="match status" value="1"/>
</dbReference>
<dbReference type="PROSITE" id="PS50887">
    <property type="entry name" value="GGDEF"/>
    <property type="match status" value="1"/>
</dbReference>
<dbReference type="SMART" id="SM00091">
    <property type="entry name" value="PAS"/>
    <property type="match status" value="4"/>
</dbReference>
<evidence type="ECO:0000313" key="10">
    <source>
        <dbReference type="Proteomes" id="UP000237423"/>
    </source>
</evidence>
<dbReference type="InterPro" id="IPR035965">
    <property type="entry name" value="PAS-like_dom_sf"/>
</dbReference>
<dbReference type="InterPro" id="IPR000700">
    <property type="entry name" value="PAS-assoc_C"/>
</dbReference>
<dbReference type="PROSITE" id="PS50112">
    <property type="entry name" value="PAS"/>
    <property type="match status" value="4"/>
</dbReference>
<comment type="catalytic activity">
    <reaction evidence="4">
        <text>3',3'-c-di-GMP + H2O = 5'-phosphoguanylyl(3'-&gt;5')guanosine + H(+)</text>
        <dbReference type="Rhea" id="RHEA:24902"/>
        <dbReference type="ChEBI" id="CHEBI:15377"/>
        <dbReference type="ChEBI" id="CHEBI:15378"/>
        <dbReference type="ChEBI" id="CHEBI:58754"/>
        <dbReference type="ChEBI" id="CHEBI:58805"/>
        <dbReference type="EC" id="3.1.4.52"/>
    </reaction>
    <physiologicalReaction direction="left-to-right" evidence="4">
        <dbReference type="Rhea" id="RHEA:24903"/>
    </physiologicalReaction>
</comment>
<dbReference type="NCBIfam" id="TIGR00229">
    <property type="entry name" value="sensory_box"/>
    <property type="match status" value="4"/>
</dbReference>
<dbReference type="PROSITE" id="PS50883">
    <property type="entry name" value="EAL"/>
    <property type="match status" value="1"/>
</dbReference>
<dbReference type="CDD" id="cd13704">
    <property type="entry name" value="PBP2_HisK"/>
    <property type="match status" value="1"/>
</dbReference>
<dbReference type="Pfam" id="PF13188">
    <property type="entry name" value="PAS_8"/>
    <property type="match status" value="1"/>
</dbReference>
<dbReference type="GO" id="GO:0071732">
    <property type="term" value="P:cellular response to nitric oxide"/>
    <property type="evidence" value="ECO:0007669"/>
    <property type="project" value="UniProtKB-ARBA"/>
</dbReference>
<dbReference type="Pfam" id="PF00990">
    <property type="entry name" value="GGDEF"/>
    <property type="match status" value="1"/>
</dbReference>
<dbReference type="InterPro" id="IPR001638">
    <property type="entry name" value="Solute-binding_3/MltF_N"/>
</dbReference>
<dbReference type="SUPFAM" id="SSF55073">
    <property type="entry name" value="Nucleotide cyclase"/>
    <property type="match status" value="1"/>
</dbReference>
<feature type="domain" description="GGDEF" evidence="8">
    <location>
        <begin position="1003"/>
        <end position="1141"/>
    </location>
</feature>
<dbReference type="Gene3D" id="3.30.70.270">
    <property type="match status" value="1"/>
</dbReference>
<dbReference type="InterPro" id="IPR001633">
    <property type="entry name" value="EAL_dom"/>
</dbReference>
<evidence type="ECO:0000256" key="2">
    <source>
        <dbReference type="ARBA" id="ARBA00012282"/>
    </source>
</evidence>
<dbReference type="Gene3D" id="3.20.20.450">
    <property type="entry name" value="EAL domain"/>
    <property type="match status" value="1"/>
</dbReference>
<dbReference type="SMART" id="SM00267">
    <property type="entry name" value="GGDEF"/>
    <property type="match status" value="1"/>
</dbReference>
<dbReference type="SUPFAM" id="SSF55781">
    <property type="entry name" value="GAF domain-like"/>
    <property type="match status" value="1"/>
</dbReference>
<dbReference type="SMART" id="SM00086">
    <property type="entry name" value="PAC"/>
    <property type="match status" value="4"/>
</dbReference>
<evidence type="ECO:0000256" key="1">
    <source>
        <dbReference type="ARBA" id="ARBA00001946"/>
    </source>
</evidence>
<comment type="caution">
    <text evidence="9">The sequence shown here is derived from an EMBL/GenBank/DDBJ whole genome shotgun (WGS) entry which is preliminary data.</text>
</comment>
<feature type="domain" description="PAS" evidence="5">
    <location>
        <begin position="432"/>
        <end position="476"/>
    </location>
</feature>
<dbReference type="Pfam" id="PF00497">
    <property type="entry name" value="SBP_bac_3"/>
    <property type="match status" value="1"/>
</dbReference>
<accession>A0A2S5CGT7</accession>
<feature type="domain" description="EAL" evidence="7">
    <location>
        <begin position="1150"/>
        <end position="1404"/>
    </location>
</feature>
<dbReference type="InterPro" id="IPR035919">
    <property type="entry name" value="EAL_sf"/>
</dbReference>
<evidence type="ECO:0000259" key="8">
    <source>
        <dbReference type="PROSITE" id="PS50887"/>
    </source>
</evidence>
<dbReference type="SMART" id="SM00065">
    <property type="entry name" value="GAF"/>
    <property type="match status" value="1"/>
</dbReference>
<dbReference type="GO" id="GO:0071111">
    <property type="term" value="F:cyclic-guanylate-specific phosphodiesterase activity"/>
    <property type="evidence" value="ECO:0007669"/>
    <property type="project" value="UniProtKB-EC"/>
</dbReference>
<dbReference type="Gene3D" id="3.30.450.20">
    <property type="entry name" value="PAS domain"/>
    <property type="match status" value="4"/>
</dbReference>
<dbReference type="InterPro" id="IPR052155">
    <property type="entry name" value="Biofilm_reg_signaling"/>
</dbReference>
<dbReference type="CDD" id="cd00130">
    <property type="entry name" value="PAS"/>
    <property type="match status" value="4"/>
</dbReference>
<dbReference type="CDD" id="cd01948">
    <property type="entry name" value="EAL"/>
    <property type="match status" value="1"/>
</dbReference>
<dbReference type="InterPro" id="IPR001610">
    <property type="entry name" value="PAC"/>
</dbReference>
<evidence type="ECO:0000313" key="9">
    <source>
        <dbReference type="EMBL" id="POZ50004.1"/>
    </source>
</evidence>
<evidence type="ECO:0000259" key="7">
    <source>
        <dbReference type="PROSITE" id="PS50883"/>
    </source>
</evidence>
<evidence type="ECO:0000259" key="6">
    <source>
        <dbReference type="PROSITE" id="PS50113"/>
    </source>
</evidence>
<feature type="domain" description="PAC" evidence="6">
    <location>
        <begin position="919"/>
        <end position="971"/>
    </location>
</feature>
<dbReference type="NCBIfam" id="TIGR00254">
    <property type="entry name" value="GGDEF"/>
    <property type="match status" value="1"/>
</dbReference>
<feature type="domain" description="PAS" evidence="5">
    <location>
        <begin position="861"/>
        <end position="897"/>
    </location>
</feature>
<comment type="cofactor">
    <cofactor evidence="1">
        <name>Mg(2+)</name>
        <dbReference type="ChEBI" id="CHEBI:18420"/>
    </cofactor>
</comment>